<evidence type="ECO:0000313" key="3">
    <source>
        <dbReference type="Proteomes" id="UP000030624"/>
    </source>
</evidence>
<evidence type="ECO:0000313" key="2">
    <source>
        <dbReference type="EMBL" id="AIY89348.1"/>
    </source>
</evidence>
<name>A0A0A7GC16_GEOAI</name>
<dbReference type="SUPFAM" id="SSF143011">
    <property type="entry name" value="RelE-like"/>
    <property type="match status" value="1"/>
</dbReference>
<dbReference type="eggNOG" id="arCOG01665">
    <property type="taxonomic scope" value="Archaea"/>
</dbReference>
<dbReference type="PANTHER" id="PTHR38813">
    <property type="match status" value="1"/>
</dbReference>
<keyword evidence="1" id="KW-1277">Toxin-antitoxin system</keyword>
<dbReference type="EMBL" id="CP009552">
    <property type="protein sequence ID" value="AIY89348.1"/>
    <property type="molecule type" value="Genomic_DNA"/>
</dbReference>
<dbReference type="InterPro" id="IPR035093">
    <property type="entry name" value="RelE/ParE_toxin_dom_sf"/>
</dbReference>
<dbReference type="KEGG" id="gac:GACE_0292"/>
<dbReference type="Pfam" id="PF05016">
    <property type="entry name" value="ParE_toxin"/>
    <property type="match status" value="1"/>
</dbReference>
<dbReference type="PANTHER" id="PTHR38813:SF1">
    <property type="entry name" value="TOXIN RELE1-RELATED"/>
    <property type="match status" value="1"/>
</dbReference>
<dbReference type="STRING" id="565033.GACE_0292"/>
<dbReference type="GeneID" id="24796891"/>
<reference evidence="2 3" key="1">
    <citation type="journal article" date="2015" name="Appl. Environ. Microbiol.">
        <title>The Geoglobus acetivorans genome: Fe(III) reduction, acetate utilization, autotrophic growth, and degradation of aromatic compounds in a hyperthermophilic archaeon.</title>
        <authorList>
            <person name="Mardanov A.V."/>
            <person name="Slododkina G.B."/>
            <person name="Slobodkin A.I."/>
            <person name="Beletsky A.V."/>
            <person name="Gavrilov S.N."/>
            <person name="Kublanov I.V."/>
            <person name="Bonch-Osmolovskaya E.A."/>
            <person name="Skryabin K.G."/>
            <person name="Ravin N.V."/>
        </authorList>
    </citation>
    <scope>NUCLEOTIDE SEQUENCE [LARGE SCALE GENOMIC DNA]</scope>
    <source>
        <strain evidence="2 3">SBH6</strain>
    </source>
</reference>
<dbReference type="RefSeq" id="WP_048090578.1">
    <property type="nucleotide sequence ID" value="NZ_CP009552.1"/>
</dbReference>
<organism evidence="2 3">
    <name type="scientific">Geoglobus acetivorans</name>
    <dbReference type="NCBI Taxonomy" id="565033"/>
    <lineage>
        <taxon>Archaea</taxon>
        <taxon>Methanobacteriati</taxon>
        <taxon>Methanobacteriota</taxon>
        <taxon>Archaeoglobi</taxon>
        <taxon>Archaeoglobales</taxon>
        <taxon>Archaeoglobaceae</taxon>
        <taxon>Geoglobus</taxon>
    </lineage>
</organism>
<gene>
    <name evidence="2" type="ORF">GACE_0292</name>
</gene>
<protein>
    <submittedName>
        <fullName evidence="2">RelE/StbE replicon stabilization toxin</fullName>
    </submittedName>
</protein>
<dbReference type="AlphaFoldDB" id="A0A0A7GC16"/>
<proteinExistence type="predicted"/>
<dbReference type="InterPro" id="IPR007712">
    <property type="entry name" value="RelE/ParE_toxin"/>
</dbReference>
<accession>A0A0A7GC16</accession>
<dbReference type="HOGENOM" id="CLU_155761_6_2_2"/>
<dbReference type="InterPro" id="IPR052747">
    <property type="entry name" value="TA_system_RelE_toxin"/>
</dbReference>
<sequence>MSYEIIVHSRAAKSIKELPKSHRAKLSEFLDTLKNNPVPFRKFDIKKLKGYQDRYRARFGDFRLTYQIDKKEKVILVLKLERRGRAYK</sequence>
<dbReference type="Gene3D" id="3.30.2310.20">
    <property type="entry name" value="RelE-like"/>
    <property type="match status" value="1"/>
</dbReference>
<dbReference type="Proteomes" id="UP000030624">
    <property type="component" value="Chromosome"/>
</dbReference>
<evidence type="ECO:0000256" key="1">
    <source>
        <dbReference type="ARBA" id="ARBA00022649"/>
    </source>
</evidence>